<dbReference type="AlphaFoldDB" id="A0A0E9WUH1"/>
<sequence>MKSEQNISVTFTDGVFCSQSIFGLNIHILISFSYNIGLLSANVNTLCHSSIGFITQYTRVI</sequence>
<proteinExistence type="predicted"/>
<organism evidence="1">
    <name type="scientific">Anguilla anguilla</name>
    <name type="common">European freshwater eel</name>
    <name type="synonym">Muraena anguilla</name>
    <dbReference type="NCBI Taxonomy" id="7936"/>
    <lineage>
        <taxon>Eukaryota</taxon>
        <taxon>Metazoa</taxon>
        <taxon>Chordata</taxon>
        <taxon>Craniata</taxon>
        <taxon>Vertebrata</taxon>
        <taxon>Euteleostomi</taxon>
        <taxon>Actinopterygii</taxon>
        <taxon>Neopterygii</taxon>
        <taxon>Teleostei</taxon>
        <taxon>Anguilliformes</taxon>
        <taxon>Anguillidae</taxon>
        <taxon>Anguilla</taxon>
    </lineage>
</organism>
<reference evidence="1" key="2">
    <citation type="journal article" date="2015" name="Fish Shellfish Immunol.">
        <title>Early steps in the European eel (Anguilla anguilla)-Vibrio vulnificus interaction in the gills: Role of the RtxA13 toxin.</title>
        <authorList>
            <person name="Callol A."/>
            <person name="Pajuelo D."/>
            <person name="Ebbesson L."/>
            <person name="Teles M."/>
            <person name="MacKenzie S."/>
            <person name="Amaro C."/>
        </authorList>
    </citation>
    <scope>NUCLEOTIDE SEQUENCE</scope>
</reference>
<evidence type="ECO:0000313" key="1">
    <source>
        <dbReference type="EMBL" id="JAH94047.1"/>
    </source>
</evidence>
<dbReference type="EMBL" id="GBXM01014530">
    <property type="protein sequence ID" value="JAH94047.1"/>
    <property type="molecule type" value="Transcribed_RNA"/>
</dbReference>
<reference evidence="1" key="1">
    <citation type="submission" date="2014-11" db="EMBL/GenBank/DDBJ databases">
        <authorList>
            <person name="Amaro Gonzalez C."/>
        </authorList>
    </citation>
    <scope>NUCLEOTIDE SEQUENCE</scope>
</reference>
<protein>
    <submittedName>
        <fullName evidence="1">Uncharacterized protein</fullName>
    </submittedName>
</protein>
<accession>A0A0E9WUH1</accession>
<name>A0A0E9WUH1_ANGAN</name>